<gene>
    <name evidence="2" type="ORF">BJY24_007685</name>
</gene>
<dbReference type="Proteomes" id="UP000540412">
    <property type="component" value="Unassembled WGS sequence"/>
</dbReference>
<evidence type="ECO:0000256" key="1">
    <source>
        <dbReference type="SAM" id="MobiDB-lite"/>
    </source>
</evidence>
<feature type="region of interest" description="Disordered" evidence="1">
    <location>
        <begin position="128"/>
        <end position="153"/>
    </location>
</feature>
<evidence type="ECO:0000313" key="2">
    <source>
        <dbReference type="EMBL" id="MBB5918773.1"/>
    </source>
</evidence>
<dbReference type="AlphaFoldDB" id="A0A7W9PNH3"/>
<dbReference type="EMBL" id="JACHIT010000002">
    <property type="protein sequence ID" value="MBB5918773.1"/>
    <property type="molecule type" value="Genomic_DNA"/>
</dbReference>
<comment type="caution">
    <text evidence="2">The sequence shown here is derived from an EMBL/GenBank/DDBJ whole genome shotgun (WGS) entry which is preliminary data.</text>
</comment>
<organism evidence="2 3">
    <name type="scientific">Nocardia transvalensis</name>
    <dbReference type="NCBI Taxonomy" id="37333"/>
    <lineage>
        <taxon>Bacteria</taxon>
        <taxon>Bacillati</taxon>
        <taxon>Actinomycetota</taxon>
        <taxon>Actinomycetes</taxon>
        <taxon>Mycobacteriales</taxon>
        <taxon>Nocardiaceae</taxon>
        <taxon>Nocardia</taxon>
    </lineage>
</organism>
<protein>
    <submittedName>
        <fullName evidence="2">Uncharacterized protein</fullName>
    </submittedName>
</protein>
<keyword evidence="3" id="KW-1185">Reference proteome</keyword>
<name>A0A7W9PNH3_9NOCA</name>
<evidence type="ECO:0000313" key="3">
    <source>
        <dbReference type="Proteomes" id="UP000540412"/>
    </source>
</evidence>
<dbReference type="RefSeq" id="WP_040752182.1">
    <property type="nucleotide sequence ID" value="NZ_JACHIT010000002.1"/>
</dbReference>
<sequence>MWGWLKSGLDFDIVGGLRVKDVLVGAAAVGITAATGGVGGLVLAGAGAGLLGGGIEALEGKSAHEAIQTGLMDGVFSMVGGGVAGRLAGRGALGFLGNNFGRAATNSTLGQAIGRGVGGALGNAFQNRDGSADSPAVQELPVKPIGPGATAAA</sequence>
<reference evidence="2 3" key="1">
    <citation type="submission" date="2020-08" db="EMBL/GenBank/DDBJ databases">
        <title>Sequencing the genomes of 1000 actinobacteria strains.</title>
        <authorList>
            <person name="Klenk H.-P."/>
        </authorList>
    </citation>
    <scope>NUCLEOTIDE SEQUENCE [LARGE SCALE GENOMIC DNA]</scope>
    <source>
        <strain evidence="2 3">DSM 43582</strain>
    </source>
</reference>
<proteinExistence type="predicted"/>
<accession>A0A7W9PNH3</accession>